<name>A0A175VSC1_9PEZI</name>
<evidence type="ECO:0000313" key="2">
    <source>
        <dbReference type="EMBL" id="KXX74051.1"/>
    </source>
</evidence>
<proteinExistence type="predicted"/>
<comment type="caution">
    <text evidence="2">The sequence shown here is derived from an EMBL/GenBank/DDBJ whole genome shotgun (WGS) entry which is preliminary data.</text>
</comment>
<protein>
    <submittedName>
        <fullName evidence="2">Conidiation-specific protein 6</fullName>
    </submittedName>
</protein>
<dbReference type="InterPro" id="IPR018824">
    <property type="entry name" value="Conidiation-specific_6"/>
</dbReference>
<organism evidence="2 3">
    <name type="scientific">Madurella mycetomatis</name>
    <dbReference type="NCBI Taxonomy" id="100816"/>
    <lineage>
        <taxon>Eukaryota</taxon>
        <taxon>Fungi</taxon>
        <taxon>Dikarya</taxon>
        <taxon>Ascomycota</taxon>
        <taxon>Pezizomycotina</taxon>
        <taxon>Sordariomycetes</taxon>
        <taxon>Sordariomycetidae</taxon>
        <taxon>Sordariales</taxon>
        <taxon>Sordariales incertae sedis</taxon>
        <taxon>Madurella</taxon>
    </lineage>
</organism>
<keyword evidence="3" id="KW-1185">Reference proteome</keyword>
<gene>
    <name evidence="2" type="ORF">MMYC01_209828</name>
</gene>
<evidence type="ECO:0000313" key="3">
    <source>
        <dbReference type="Proteomes" id="UP000078237"/>
    </source>
</evidence>
<dbReference type="Pfam" id="PF10346">
    <property type="entry name" value="Con-6"/>
    <property type="match status" value="1"/>
</dbReference>
<accession>A0A175VSC1</accession>
<dbReference type="Proteomes" id="UP000078237">
    <property type="component" value="Unassembled WGS sequence"/>
</dbReference>
<dbReference type="VEuPathDB" id="FungiDB:MMYC01_209828"/>
<dbReference type="AlphaFoldDB" id="A0A175VSC1"/>
<dbReference type="OrthoDB" id="5419162at2759"/>
<feature type="compositionally biased region" description="Basic and acidic residues" evidence="1">
    <location>
        <begin position="43"/>
        <end position="53"/>
    </location>
</feature>
<reference evidence="2 3" key="1">
    <citation type="journal article" date="2016" name="Genome Announc.">
        <title>Genome Sequence of Madurella mycetomatis mm55, Isolated from a Human Mycetoma Case in Sudan.</title>
        <authorList>
            <person name="Smit S."/>
            <person name="Derks M.F."/>
            <person name="Bervoets S."/>
            <person name="Fahal A."/>
            <person name="van Leeuwen W."/>
            <person name="van Belkum A."/>
            <person name="van de Sande W.W."/>
        </authorList>
    </citation>
    <scope>NUCLEOTIDE SEQUENCE [LARGE SCALE GENOMIC DNA]</scope>
    <source>
        <strain evidence="3">mm55</strain>
    </source>
</reference>
<evidence type="ECO:0000256" key="1">
    <source>
        <dbReference type="SAM" id="MobiDB-lite"/>
    </source>
</evidence>
<sequence>MDSAGAKSVMSNDMKELSQGKEDISNIIRGHKANLSNPNTSEASKDNSKKELEALGGSDTLQGHRDNPVSKNAADKLYGSRASSG</sequence>
<feature type="region of interest" description="Disordered" evidence="1">
    <location>
        <begin position="1"/>
        <end position="85"/>
    </location>
</feature>
<feature type="compositionally biased region" description="Basic and acidic residues" evidence="1">
    <location>
        <begin position="13"/>
        <end position="24"/>
    </location>
</feature>
<dbReference type="EMBL" id="LCTW02000392">
    <property type="protein sequence ID" value="KXX74051.1"/>
    <property type="molecule type" value="Genomic_DNA"/>
</dbReference>